<feature type="transmembrane region" description="Helical" evidence="1">
    <location>
        <begin position="42"/>
        <end position="65"/>
    </location>
</feature>
<keyword evidence="1" id="KW-1133">Transmembrane helix</keyword>
<dbReference type="Proteomes" id="UP000789359">
    <property type="component" value="Unassembled WGS sequence"/>
</dbReference>
<organism evidence="2 3">
    <name type="scientific">Campylobacter suis</name>
    <dbReference type="NCBI Taxonomy" id="2790657"/>
    <lineage>
        <taxon>Bacteria</taxon>
        <taxon>Pseudomonadati</taxon>
        <taxon>Campylobacterota</taxon>
        <taxon>Epsilonproteobacteria</taxon>
        <taxon>Campylobacterales</taxon>
        <taxon>Campylobacteraceae</taxon>
        <taxon>Campylobacter</taxon>
    </lineage>
</organism>
<evidence type="ECO:0000256" key="1">
    <source>
        <dbReference type="SAM" id="Phobius"/>
    </source>
</evidence>
<reference evidence="2 3" key="1">
    <citation type="submission" date="2020-11" db="EMBL/GenBank/DDBJ databases">
        <authorList>
            <person name="Peeters C."/>
        </authorList>
    </citation>
    <scope>NUCLEOTIDE SEQUENCE [LARGE SCALE GENOMIC DNA]</scope>
    <source>
        <strain evidence="2 3">LMG 8286</strain>
    </source>
</reference>
<evidence type="ECO:0000313" key="2">
    <source>
        <dbReference type="EMBL" id="CAD7286205.1"/>
    </source>
</evidence>
<feature type="transmembrane region" description="Helical" evidence="1">
    <location>
        <begin position="6"/>
        <end position="30"/>
    </location>
</feature>
<dbReference type="EMBL" id="CAJHOE010000001">
    <property type="protein sequence ID" value="CAD7286205.1"/>
    <property type="molecule type" value="Genomic_DNA"/>
</dbReference>
<name>A0ABN7K154_9BACT</name>
<feature type="transmembrane region" description="Helical" evidence="1">
    <location>
        <begin position="71"/>
        <end position="89"/>
    </location>
</feature>
<keyword evidence="3" id="KW-1185">Reference proteome</keyword>
<keyword evidence="1" id="KW-0472">Membrane</keyword>
<gene>
    <name evidence="2" type="ORF">LMG8286_00036</name>
</gene>
<evidence type="ECO:0008006" key="4">
    <source>
        <dbReference type="Google" id="ProtNLM"/>
    </source>
</evidence>
<proteinExistence type="predicted"/>
<evidence type="ECO:0000313" key="3">
    <source>
        <dbReference type="Proteomes" id="UP000789359"/>
    </source>
</evidence>
<comment type="caution">
    <text evidence="2">The sequence shown here is derived from an EMBL/GenBank/DDBJ whole genome shotgun (WGS) entry which is preliminary data.</text>
</comment>
<sequence>MKFLNAFFVGSLLTFAVVFVVFTGLFSGYFKHYGIDEYFNAVFVDNVPFLWLLPIGFVVGYFIFYTSFRKFSRVVYVLVLLASASLWHSELGRKFGEMLFMSEIKNVSVSENVTINAREIYIGRTKIYLLKDDEQVLKIKR</sequence>
<keyword evidence="1" id="KW-0812">Transmembrane</keyword>
<dbReference type="RefSeq" id="WP_230055854.1">
    <property type="nucleotide sequence ID" value="NZ_CAJHOE010000001.1"/>
</dbReference>
<protein>
    <recommendedName>
        <fullName evidence="4">Isoleucyl-tRNA synthetase</fullName>
    </recommendedName>
</protein>
<accession>A0ABN7K154</accession>